<dbReference type="InterPro" id="IPR036259">
    <property type="entry name" value="MFS_trans_sf"/>
</dbReference>
<feature type="transmembrane region" description="Helical" evidence="4">
    <location>
        <begin position="397"/>
        <end position="417"/>
    </location>
</feature>
<dbReference type="OrthoDB" id="9815356at2"/>
<dbReference type="Proteomes" id="UP000290958">
    <property type="component" value="Unassembled WGS sequence"/>
</dbReference>
<dbReference type="AlphaFoldDB" id="A0A4V1N3F0"/>
<feature type="transmembrane region" description="Helical" evidence="4">
    <location>
        <begin position="245"/>
        <end position="266"/>
    </location>
</feature>
<dbReference type="InterPro" id="IPR011701">
    <property type="entry name" value="MFS"/>
</dbReference>
<feature type="transmembrane region" description="Helical" evidence="4">
    <location>
        <begin position="156"/>
        <end position="178"/>
    </location>
</feature>
<keyword evidence="7" id="KW-1185">Reference proteome</keyword>
<evidence type="ECO:0000313" key="7">
    <source>
        <dbReference type="Proteomes" id="UP000290958"/>
    </source>
</evidence>
<dbReference type="Pfam" id="PF07690">
    <property type="entry name" value="MFS_1"/>
    <property type="match status" value="1"/>
</dbReference>
<feature type="transmembrane region" description="Helical" evidence="4">
    <location>
        <begin position="303"/>
        <end position="323"/>
    </location>
</feature>
<gene>
    <name evidence="6" type="ORF">EQG66_10370</name>
</gene>
<feature type="transmembrane region" description="Helical" evidence="4">
    <location>
        <begin position="74"/>
        <end position="94"/>
    </location>
</feature>
<accession>A0A4V1N3F0</accession>
<feature type="transmembrane region" description="Helical" evidence="4">
    <location>
        <begin position="371"/>
        <end position="391"/>
    </location>
</feature>
<reference evidence="7" key="1">
    <citation type="submission" date="2019-01" db="EMBL/GenBank/DDBJ databases">
        <title>Cytophagaceae bacterium strain CAR-16.</title>
        <authorList>
            <person name="Chen W.-M."/>
        </authorList>
    </citation>
    <scope>NUCLEOTIDE SEQUENCE [LARGE SCALE GENOMIC DNA]</scope>
    <source>
        <strain evidence="7">CHR27</strain>
    </source>
</reference>
<evidence type="ECO:0000256" key="4">
    <source>
        <dbReference type="SAM" id="Phobius"/>
    </source>
</evidence>
<evidence type="ECO:0000256" key="1">
    <source>
        <dbReference type="ARBA" id="ARBA00022692"/>
    </source>
</evidence>
<keyword evidence="1 4" id="KW-0812">Transmembrane</keyword>
<dbReference type="GO" id="GO:0022857">
    <property type="term" value="F:transmembrane transporter activity"/>
    <property type="evidence" value="ECO:0007669"/>
    <property type="project" value="InterPro"/>
</dbReference>
<keyword evidence="3 4" id="KW-0472">Membrane</keyword>
<dbReference type="PANTHER" id="PTHR42910:SF1">
    <property type="entry name" value="MAJOR FACILITATOR SUPERFAMILY (MFS) PROFILE DOMAIN-CONTAINING PROTEIN"/>
    <property type="match status" value="1"/>
</dbReference>
<protein>
    <submittedName>
        <fullName evidence="6">MFS transporter</fullName>
    </submittedName>
</protein>
<dbReference type="SUPFAM" id="SSF103473">
    <property type="entry name" value="MFS general substrate transporter"/>
    <property type="match status" value="1"/>
</dbReference>
<dbReference type="PROSITE" id="PS50850">
    <property type="entry name" value="MFS"/>
    <property type="match status" value="1"/>
</dbReference>
<feature type="transmembrane region" description="Helical" evidence="4">
    <location>
        <begin position="272"/>
        <end position="291"/>
    </location>
</feature>
<comment type="caution">
    <text evidence="6">The sequence shown here is derived from an EMBL/GenBank/DDBJ whole genome shotgun (WGS) entry which is preliminary data.</text>
</comment>
<feature type="transmembrane region" description="Helical" evidence="4">
    <location>
        <begin position="190"/>
        <end position="208"/>
    </location>
</feature>
<proteinExistence type="predicted"/>
<sequence length="432" mass="45451">MCCKYGSASLACGRKSGKLMTETALSKSDNAASPLLLIAAGASAALFVANLYYAQPLLTTIAADIHIHPQYAGAVVGASQLGYGMGLFLLVPLVDIIENRRLVLTCIVLTLIGIVGVACASSALTFLFCALVIGIFSSGAQVLIPYLSLMIPKARLGRVMGSVMSGILASVMFARPFALFAAAAWGWRSVYILSAAATAVLGVALWWIMPPRQPQVRIAYWRTIVSMFALFVAETPVWRRTMYQAVLFGCFTMFWATFPILLAEHFGFGKPAIGLFALVGAGGVLAAPLAGRIAERGAIRTGTIVAALCVSGAFLCSALSVQFGAPFGIALMALWLAATSLVIDGSIQVSQVLSRIVVLEVPPEVRGRINAVYMTVIFLCGAIGSAFGVTIYYHAGWLAVATVGMVGGLVVFMAALAEGQTVFRLSKKDEAA</sequence>
<feature type="transmembrane region" description="Helical" evidence="4">
    <location>
        <begin position="35"/>
        <end position="54"/>
    </location>
</feature>
<organism evidence="6 7">
    <name type="scientific">Sphingobium fluviale</name>
    <dbReference type="NCBI Taxonomy" id="2506423"/>
    <lineage>
        <taxon>Bacteria</taxon>
        <taxon>Pseudomonadati</taxon>
        <taxon>Pseudomonadota</taxon>
        <taxon>Alphaproteobacteria</taxon>
        <taxon>Sphingomonadales</taxon>
        <taxon>Sphingomonadaceae</taxon>
        <taxon>Sphingobium</taxon>
    </lineage>
</organism>
<evidence type="ECO:0000259" key="5">
    <source>
        <dbReference type="PROSITE" id="PS50850"/>
    </source>
</evidence>
<feature type="transmembrane region" description="Helical" evidence="4">
    <location>
        <begin position="329"/>
        <end position="350"/>
    </location>
</feature>
<feature type="transmembrane region" description="Helical" evidence="4">
    <location>
        <begin position="220"/>
        <end position="238"/>
    </location>
</feature>
<dbReference type="PANTHER" id="PTHR42910">
    <property type="entry name" value="TRANSPORTER SCO4007-RELATED"/>
    <property type="match status" value="1"/>
</dbReference>
<dbReference type="Gene3D" id="1.20.1250.20">
    <property type="entry name" value="MFS general substrate transporter like domains"/>
    <property type="match status" value="1"/>
</dbReference>
<feature type="transmembrane region" description="Helical" evidence="4">
    <location>
        <begin position="106"/>
        <end position="136"/>
    </location>
</feature>
<dbReference type="InterPro" id="IPR020846">
    <property type="entry name" value="MFS_dom"/>
</dbReference>
<evidence type="ECO:0000256" key="3">
    <source>
        <dbReference type="ARBA" id="ARBA00023136"/>
    </source>
</evidence>
<name>A0A4V1N3F0_9SPHN</name>
<evidence type="ECO:0000256" key="2">
    <source>
        <dbReference type="ARBA" id="ARBA00022989"/>
    </source>
</evidence>
<dbReference type="EMBL" id="SBKP01000009">
    <property type="protein sequence ID" value="RXR28436.1"/>
    <property type="molecule type" value="Genomic_DNA"/>
</dbReference>
<feature type="domain" description="Major facilitator superfamily (MFS) profile" evidence="5">
    <location>
        <begin position="36"/>
        <end position="419"/>
    </location>
</feature>
<keyword evidence="2 4" id="KW-1133">Transmembrane helix</keyword>
<dbReference type="CDD" id="cd17324">
    <property type="entry name" value="MFS_NepI_like"/>
    <property type="match status" value="1"/>
</dbReference>
<evidence type="ECO:0000313" key="6">
    <source>
        <dbReference type="EMBL" id="RXR28436.1"/>
    </source>
</evidence>